<keyword evidence="5 6" id="KW-0472">Membrane</keyword>
<feature type="transmembrane region" description="Helical" evidence="6">
    <location>
        <begin position="313"/>
        <end position="335"/>
    </location>
</feature>
<dbReference type="AlphaFoldDB" id="A0A0F9D4Q0"/>
<evidence type="ECO:0000256" key="2">
    <source>
        <dbReference type="ARBA" id="ARBA00022475"/>
    </source>
</evidence>
<dbReference type="PANTHER" id="PTHR47089">
    <property type="entry name" value="ABC TRANSPORTER, PERMEASE PROTEIN"/>
    <property type="match status" value="1"/>
</dbReference>
<feature type="transmembrane region" description="Helical" evidence="6">
    <location>
        <begin position="104"/>
        <end position="123"/>
    </location>
</feature>
<dbReference type="GO" id="GO:0005886">
    <property type="term" value="C:plasma membrane"/>
    <property type="evidence" value="ECO:0007669"/>
    <property type="project" value="UniProtKB-SubCell"/>
</dbReference>
<accession>A0A0F9D4Q0</accession>
<dbReference type="PANTHER" id="PTHR47089:SF1">
    <property type="entry name" value="GUANOSINE ABC TRANSPORTER PERMEASE PROTEIN NUPP"/>
    <property type="match status" value="1"/>
</dbReference>
<proteinExistence type="predicted"/>
<keyword evidence="3 6" id="KW-0812">Transmembrane</keyword>
<sequence length="340" mass="36724">MRYQEFVIPLLSIVTSLIIGAIIIHLSGLNVFRAYQGLWQGAFGKPRAIAETFVITTPYILTGLAVAFGFKCGLFNIGVEGQLYAGAVSAAFIGYALRGLPHFVHLPIAIIAGIAGGAVWGAIPGYLKAKTGGHEVINTIMMNHIMIKLTDYLVKNPMHDTTASIPRTPYILDTAYLPKLIPGFRLHWGFIIALAAVFLIYFVLYKTTTGFEIRTVGLNQNAARYAGMNITRNFVIAMAISGGLAGMAGANEVLGLNYNLPAAFISGYGFDAIAIALLAKSNPFGIIPSAILWAALRNGAGLMQIRADISIDLINIIQAFVIMFIAAPTIVRWIYRIKTD</sequence>
<evidence type="ECO:0008006" key="8">
    <source>
        <dbReference type="Google" id="ProtNLM"/>
    </source>
</evidence>
<comment type="subcellular location">
    <subcellularLocation>
        <location evidence="1">Cell membrane</location>
        <topology evidence="1">Multi-pass membrane protein</topology>
    </subcellularLocation>
</comment>
<name>A0A0F9D4Q0_9ZZZZ</name>
<evidence type="ECO:0000256" key="3">
    <source>
        <dbReference type="ARBA" id="ARBA00022692"/>
    </source>
</evidence>
<reference evidence="7" key="1">
    <citation type="journal article" date="2015" name="Nature">
        <title>Complex archaea that bridge the gap between prokaryotes and eukaryotes.</title>
        <authorList>
            <person name="Spang A."/>
            <person name="Saw J.H."/>
            <person name="Jorgensen S.L."/>
            <person name="Zaremba-Niedzwiedzka K."/>
            <person name="Martijn J."/>
            <person name="Lind A.E."/>
            <person name="van Eijk R."/>
            <person name="Schleper C."/>
            <person name="Guy L."/>
            <person name="Ettema T.J."/>
        </authorList>
    </citation>
    <scope>NUCLEOTIDE SEQUENCE</scope>
</reference>
<keyword evidence="2" id="KW-1003">Cell membrane</keyword>
<feature type="transmembrane region" description="Helical" evidence="6">
    <location>
        <begin position="6"/>
        <end position="27"/>
    </location>
</feature>
<dbReference type="EMBL" id="LAZR01041130">
    <property type="protein sequence ID" value="KKL12766.1"/>
    <property type="molecule type" value="Genomic_DNA"/>
</dbReference>
<organism evidence="7">
    <name type="scientific">marine sediment metagenome</name>
    <dbReference type="NCBI Taxonomy" id="412755"/>
    <lineage>
        <taxon>unclassified sequences</taxon>
        <taxon>metagenomes</taxon>
        <taxon>ecological metagenomes</taxon>
    </lineage>
</organism>
<evidence type="ECO:0000313" key="7">
    <source>
        <dbReference type="EMBL" id="KKL12766.1"/>
    </source>
</evidence>
<feature type="non-terminal residue" evidence="7">
    <location>
        <position position="340"/>
    </location>
</feature>
<dbReference type="Pfam" id="PF02653">
    <property type="entry name" value="BPD_transp_2"/>
    <property type="match status" value="1"/>
</dbReference>
<feature type="transmembrane region" description="Helical" evidence="6">
    <location>
        <begin position="186"/>
        <end position="204"/>
    </location>
</feature>
<protein>
    <recommendedName>
        <fullName evidence="8">ABC transporter permease</fullName>
    </recommendedName>
</protein>
<gene>
    <name evidence="7" type="ORF">LCGC14_2532490</name>
</gene>
<dbReference type="GO" id="GO:0022857">
    <property type="term" value="F:transmembrane transporter activity"/>
    <property type="evidence" value="ECO:0007669"/>
    <property type="project" value="InterPro"/>
</dbReference>
<comment type="caution">
    <text evidence="7">The sequence shown here is derived from an EMBL/GenBank/DDBJ whole genome shotgun (WGS) entry which is preliminary data.</text>
</comment>
<feature type="transmembrane region" description="Helical" evidence="6">
    <location>
        <begin position="234"/>
        <end position="254"/>
    </location>
</feature>
<dbReference type="CDD" id="cd06580">
    <property type="entry name" value="TM_PBP1_transp_TpRbsC_like"/>
    <property type="match status" value="1"/>
</dbReference>
<keyword evidence="4 6" id="KW-1133">Transmembrane helix</keyword>
<evidence type="ECO:0000256" key="1">
    <source>
        <dbReference type="ARBA" id="ARBA00004651"/>
    </source>
</evidence>
<feature type="transmembrane region" description="Helical" evidence="6">
    <location>
        <begin position="48"/>
        <end position="69"/>
    </location>
</feature>
<dbReference type="InterPro" id="IPR001851">
    <property type="entry name" value="ABC_transp_permease"/>
</dbReference>
<evidence type="ECO:0000256" key="5">
    <source>
        <dbReference type="ARBA" id="ARBA00023136"/>
    </source>
</evidence>
<evidence type="ECO:0000256" key="4">
    <source>
        <dbReference type="ARBA" id="ARBA00022989"/>
    </source>
</evidence>
<evidence type="ECO:0000256" key="6">
    <source>
        <dbReference type="SAM" id="Phobius"/>
    </source>
</evidence>